<evidence type="ECO:0000259" key="14">
    <source>
        <dbReference type="Pfam" id="PF23259"/>
    </source>
</evidence>
<evidence type="ECO:0000256" key="2">
    <source>
        <dbReference type="ARBA" id="ARBA00022448"/>
    </source>
</evidence>
<keyword evidence="6" id="KW-0630">Potassium</keyword>
<organism evidence="15 16">
    <name type="scientific">Hibiscus syriacus</name>
    <name type="common">Rose of Sharon</name>
    <dbReference type="NCBI Taxonomy" id="106335"/>
    <lineage>
        <taxon>Eukaryota</taxon>
        <taxon>Viridiplantae</taxon>
        <taxon>Streptophyta</taxon>
        <taxon>Embryophyta</taxon>
        <taxon>Tracheophyta</taxon>
        <taxon>Spermatophyta</taxon>
        <taxon>Magnoliopsida</taxon>
        <taxon>eudicotyledons</taxon>
        <taxon>Gunneridae</taxon>
        <taxon>Pentapetalae</taxon>
        <taxon>rosids</taxon>
        <taxon>malvids</taxon>
        <taxon>Malvales</taxon>
        <taxon>Malvaceae</taxon>
        <taxon>Malvoideae</taxon>
        <taxon>Hibiscus</taxon>
    </lineage>
</organism>
<dbReference type="FunFam" id="1.20.1530.20:FF:000003">
    <property type="entry name" value="Cation/H(+) antiporter 15"/>
    <property type="match status" value="1"/>
</dbReference>
<keyword evidence="16" id="KW-1185">Reference proteome</keyword>
<keyword evidence="9 11" id="KW-0472">Membrane</keyword>
<evidence type="ECO:0000256" key="3">
    <source>
        <dbReference type="ARBA" id="ARBA00022449"/>
    </source>
</evidence>
<dbReference type="Pfam" id="PF00999">
    <property type="entry name" value="Na_H_Exchanger"/>
    <property type="match status" value="1"/>
</dbReference>
<evidence type="ECO:0000259" key="12">
    <source>
        <dbReference type="Pfam" id="PF00999"/>
    </source>
</evidence>
<feature type="domain" description="Cation/H+ exchanger transmembrane" evidence="12">
    <location>
        <begin position="42"/>
        <end position="427"/>
    </location>
</feature>
<dbReference type="PANTHER" id="PTHR32468:SF98">
    <property type="entry name" value="CATION_H+ EXCHANGER DOMAIN-CONTAINING PROTEIN"/>
    <property type="match status" value="1"/>
</dbReference>
<comment type="similarity">
    <text evidence="10">Belongs to the monovalent cation:proton antiporter 2 (CPA2) transporter (TC 2.A.37) family. CHX (TC 2.A.37.4) subfamily.</text>
</comment>
<feature type="domain" description="Cation/H(+) antiporter central" evidence="13">
    <location>
        <begin position="481"/>
        <end position="617"/>
    </location>
</feature>
<dbReference type="Gene3D" id="1.20.1530.20">
    <property type="match status" value="1"/>
</dbReference>
<evidence type="ECO:0000256" key="4">
    <source>
        <dbReference type="ARBA" id="ARBA00022538"/>
    </source>
</evidence>
<feature type="transmembrane region" description="Helical" evidence="11">
    <location>
        <begin position="24"/>
        <end position="43"/>
    </location>
</feature>
<evidence type="ECO:0000313" key="15">
    <source>
        <dbReference type="EMBL" id="KAE8719084.1"/>
    </source>
</evidence>
<dbReference type="GO" id="GO:0006813">
    <property type="term" value="P:potassium ion transport"/>
    <property type="evidence" value="ECO:0007669"/>
    <property type="project" value="UniProtKB-KW"/>
</dbReference>
<dbReference type="InterPro" id="IPR038770">
    <property type="entry name" value="Na+/solute_symporter_sf"/>
</dbReference>
<feature type="transmembrane region" description="Helical" evidence="11">
    <location>
        <begin position="190"/>
        <end position="214"/>
    </location>
</feature>
<dbReference type="PANTHER" id="PTHR32468">
    <property type="entry name" value="CATION/H + ANTIPORTER"/>
    <property type="match status" value="1"/>
</dbReference>
<feature type="transmembrane region" description="Helical" evidence="11">
    <location>
        <begin position="409"/>
        <end position="431"/>
    </location>
</feature>
<dbReference type="Proteomes" id="UP000436088">
    <property type="component" value="Unassembled WGS sequence"/>
</dbReference>
<dbReference type="Pfam" id="PF23256">
    <property type="entry name" value="CHX17_2nd"/>
    <property type="match status" value="1"/>
</dbReference>
<evidence type="ECO:0000259" key="13">
    <source>
        <dbReference type="Pfam" id="PF23256"/>
    </source>
</evidence>
<dbReference type="GO" id="GO:0015297">
    <property type="term" value="F:antiporter activity"/>
    <property type="evidence" value="ECO:0007669"/>
    <property type="project" value="UniProtKB-KW"/>
</dbReference>
<dbReference type="OrthoDB" id="2687058at2759"/>
<evidence type="ECO:0000256" key="6">
    <source>
        <dbReference type="ARBA" id="ARBA00022958"/>
    </source>
</evidence>
<dbReference type="AlphaFoldDB" id="A0A6A3BR52"/>
<dbReference type="InterPro" id="IPR006153">
    <property type="entry name" value="Cation/H_exchanger_TM"/>
</dbReference>
<evidence type="ECO:0000256" key="11">
    <source>
        <dbReference type="SAM" id="Phobius"/>
    </source>
</evidence>
<evidence type="ECO:0000256" key="1">
    <source>
        <dbReference type="ARBA" id="ARBA00004141"/>
    </source>
</evidence>
<feature type="transmembrane region" description="Helical" evidence="11">
    <location>
        <begin position="226"/>
        <end position="249"/>
    </location>
</feature>
<keyword evidence="3" id="KW-0050">Antiport</keyword>
<keyword evidence="2" id="KW-0813">Transport</keyword>
<dbReference type="GO" id="GO:0012505">
    <property type="term" value="C:endomembrane system"/>
    <property type="evidence" value="ECO:0007669"/>
    <property type="project" value="TreeGrafter"/>
</dbReference>
<evidence type="ECO:0000256" key="7">
    <source>
        <dbReference type="ARBA" id="ARBA00022989"/>
    </source>
</evidence>
<feature type="transmembrane region" description="Helical" evidence="11">
    <location>
        <begin position="314"/>
        <end position="332"/>
    </location>
</feature>
<accession>A0A6A3BR52</accession>
<evidence type="ECO:0000256" key="9">
    <source>
        <dbReference type="ARBA" id="ARBA00023136"/>
    </source>
</evidence>
<feature type="domain" description="Cation/H(+) antiporter C-terminal" evidence="14">
    <location>
        <begin position="629"/>
        <end position="763"/>
    </location>
</feature>
<dbReference type="InterPro" id="IPR057290">
    <property type="entry name" value="CHX17_C"/>
</dbReference>
<comment type="subcellular location">
    <subcellularLocation>
        <location evidence="1">Membrane</location>
        <topology evidence="1">Multi-pass membrane protein</topology>
    </subcellularLocation>
</comment>
<gene>
    <name evidence="15" type="ORF">F3Y22_tig00109973pilonHSYRG00005</name>
</gene>
<dbReference type="InterPro" id="IPR050794">
    <property type="entry name" value="CPA2_transporter"/>
</dbReference>
<feature type="transmembrane region" description="Helical" evidence="11">
    <location>
        <begin position="120"/>
        <end position="142"/>
    </location>
</feature>
<reference evidence="15" key="1">
    <citation type="submission" date="2019-09" db="EMBL/GenBank/DDBJ databases">
        <title>Draft genome information of white flower Hibiscus syriacus.</title>
        <authorList>
            <person name="Kim Y.-M."/>
        </authorList>
    </citation>
    <scope>NUCLEOTIDE SEQUENCE [LARGE SCALE GENOMIC DNA]</scope>
    <source>
        <strain evidence="15">YM2019G1</strain>
    </source>
</reference>
<feature type="transmembrane region" description="Helical" evidence="11">
    <location>
        <begin position="154"/>
        <end position="178"/>
    </location>
</feature>
<dbReference type="Gene3D" id="3.40.50.12370">
    <property type="match status" value="1"/>
</dbReference>
<keyword evidence="8" id="KW-0406">Ion transport</keyword>
<dbReference type="EMBL" id="VEPZ02000793">
    <property type="protein sequence ID" value="KAE8719084.1"/>
    <property type="molecule type" value="Genomic_DNA"/>
</dbReference>
<name>A0A6A3BR52_HIBSY</name>
<dbReference type="GO" id="GO:0006885">
    <property type="term" value="P:regulation of pH"/>
    <property type="evidence" value="ECO:0007669"/>
    <property type="project" value="UniProtKB-ARBA"/>
</dbReference>
<dbReference type="GO" id="GO:1902600">
    <property type="term" value="P:proton transmembrane transport"/>
    <property type="evidence" value="ECO:0007669"/>
    <property type="project" value="InterPro"/>
</dbReference>
<dbReference type="Pfam" id="PF23259">
    <property type="entry name" value="CHX17_C"/>
    <property type="match status" value="1"/>
</dbReference>
<evidence type="ECO:0000313" key="16">
    <source>
        <dbReference type="Proteomes" id="UP000436088"/>
    </source>
</evidence>
<keyword evidence="5 11" id="KW-0812">Transmembrane</keyword>
<dbReference type="GO" id="GO:0016020">
    <property type="term" value="C:membrane"/>
    <property type="evidence" value="ECO:0007669"/>
    <property type="project" value="UniProtKB-SubCell"/>
</dbReference>
<keyword evidence="7 11" id="KW-1133">Transmembrane helix</keyword>
<evidence type="ECO:0000256" key="5">
    <source>
        <dbReference type="ARBA" id="ARBA00022692"/>
    </source>
</evidence>
<keyword evidence="4" id="KW-0633">Potassium transport</keyword>
<evidence type="ECO:0000256" key="10">
    <source>
        <dbReference type="ARBA" id="ARBA00038341"/>
    </source>
</evidence>
<dbReference type="InterPro" id="IPR057291">
    <property type="entry name" value="CHX17_2nd"/>
</dbReference>
<feature type="transmembrane region" description="Helical" evidence="11">
    <location>
        <begin position="344"/>
        <end position="366"/>
    </location>
</feature>
<protein>
    <submittedName>
        <fullName evidence="15">Cation/H(+) antiporter 20</fullName>
    </submittedName>
</protein>
<sequence length="778" mass="85502">MQRNISSIPTSSDGVWQGENPLNYSFPLLIVQTTLVLFTSRFLALLLKPLHQPKVIAEIIGGILLGPSALGRNKDFLNLVFPSWSMPILESTASIGLLFFLFLVGLELELSTIRQSGRKALSIAVVGMSLPFIFGAGLSFFLRKAVKGEDRVGYGQYIMFLGVALSITAFPVLARILAELKQLTTHVGQTAMAAAALNDVAAWVLLTLAIALAGNGSNEAHKSPLISIWVLLCGVAFVAFMLILVRPLMTWVARQSSPEPYVIHEAFICLTLTGVMLSGFMTDLIGIHAIFGAFIFGLTIPKGSEFGQKLITRIEDFVAGLLLPLYFASSGLRTDIAKIQGFEAWGLLVLIISTACAGKILGTFFTAMLCKIPVRESLALGVLMNTKGLVELIVLNIGKEKKVLNDEMFAILVLMALFSTFLTTPTVMAIYKPRHRSEQASHPAEDLENEFRILACIHGPSNVPSLIHLMESIHETNRSPLKLHVMHLVELTDRSSSILMVQRTRKNGLPFISCLGRGAKRDQIASAFEANAQLGRVHHSTAISALSTMHEDICHVAKDRSVEMIILPFHKQWNGEGDEAIKSISHSWREVNQRVLTTATCSVALLIDSRFNNPAEQPAEPTTTMLKRVVILFIGGPDDREALQLGQRMTGKQLVQVTLVRFLQGQRDGNIREKELDEFALEEFRRSDTSVQYEVKASSNVMEEVLRIGQSREYDILMVGKGHHPSCRETTGNHTQSEELGAIGSILTSGDRSIFPSILVIQRPKEAAENEATVSEMI</sequence>
<feature type="transmembrane region" description="Helical" evidence="11">
    <location>
        <begin position="91"/>
        <end position="108"/>
    </location>
</feature>
<evidence type="ECO:0000256" key="8">
    <source>
        <dbReference type="ARBA" id="ARBA00023065"/>
    </source>
</evidence>
<proteinExistence type="inferred from homology"/>
<feature type="transmembrane region" description="Helical" evidence="11">
    <location>
        <begin position="285"/>
        <end position="302"/>
    </location>
</feature>
<feature type="transmembrane region" description="Helical" evidence="11">
    <location>
        <begin position="378"/>
        <end position="397"/>
    </location>
</feature>
<comment type="caution">
    <text evidence="15">The sequence shown here is derived from an EMBL/GenBank/DDBJ whole genome shotgun (WGS) entry which is preliminary data.</text>
</comment>